<protein>
    <submittedName>
        <fullName evidence="1">Uncharacterized protein</fullName>
    </submittedName>
</protein>
<organism evidence="1 2">
    <name type="scientific">Paralvinella palmiformis</name>
    <dbReference type="NCBI Taxonomy" id="53620"/>
    <lineage>
        <taxon>Eukaryota</taxon>
        <taxon>Metazoa</taxon>
        <taxon>Spiralia</taxon>
        <taxon>Lophotrochozoa</taxon>
        <taxon>Annelida</taxon>
        <taxon>Polychaeta</taxon>
        <taxon>Sedentaria</taxon>
        <taxon>Canalipalpata</taxon>
        <taxon>Terebellida</taxon>
        <taxon>Terebelliformia</taxon>
        <taxon>Alvinellidae</taxon>
        <taxon>Paralvinella</taxon>
    </lineage>
</organism>
<reference evidence="1" key="1">
    <citation type="journal article" date="2023" name="Mol. Biol. Evol.">
        <title>Third-Generation Sequencing Reveals the Adaptive Role of the Epigenome in Three Deep-Sea Polychaetes.</title>
        <authorList>
            <person name="Perez M."/>
            <person name="Aroh O."/>
            <person name="Sun Y."/>
            <person name="Lan Y."/>
            <person name="Juniper S.K."/>
            <person name="Young C.R."/>
            <person name="Angers B."/>
            <person name="Qian P.Y."/>
        </authorList>
    </citation>
    <scope>NUCLEOTIDE SEQUENCE</scope>
    <source>
        <strain evidence="1">P08H-3</strain>
    </source>
</reference>
<dbReference type="EMBL" id="JAODUP010000258">
    <property type="protein sequence ID" value="KAK2154772.1"/>
    <property type="molecule type" value="Genomic_DNA"/>
</dbReference>
<evidence type="ECO:0000313" key="2">
    <source>
        <dbReference type="Proteomes" id="UP001208570"/>
    </source>
</evidence>
<proteinExistence type="predicted"/>
<evidence type="ECO:0000313" key="1">
    <source>
        <dbReference type="EMBL" id="KAK2154772.1"/>
    </source>
</evidence>
<gene>
    <name evidence="1" type="ORF">LSH36_258g05079</name>
</gene>
<dbReference type="AlphaFoldDB" id="A0AAD9JLB6"/>
<keyword evidence="2" id="KW-1185">Reference proteome</keyword>
<sequence length="400" mass="46237">MAWISRNPLMRHILLLAVAILCLLLVTISLMIQTESVHRRRVRLVRYRNERKFHEYEDEFNGEIRKLDWRPIVETPGNTPITSLTVQSAAYRKSDDSQVTESSDEKRPKCTGSLLTLFTTMKNTDSRSTIHGNTLLNWASLIPDITPVLFVENNTNMQWIGQAERSGWHIRNVSMWNQGIPILKYMFLDVLKDYSSPFYGYANADILFDRTLIANLKAFTSYENYSSKLFIIGKRWNLNVSDSDFQLIDASNLTKLSELGRKNGSQFTTNAQDYFIATRSGFPWHQIPDFVVGRAGYDNWLVVKAQDWNLTVVDSSYTIMAIHQTGLDGNRAGWAEQDHRCINREIIGKFNYTRGHTKCVPYISYVDLSGEIKIFRRPKIARDCSTKYRRIKYQPLMGCI</sequence>
<dbReference type="Proteomes" id="UP001208570">
    <property type="component" value="Unassembled WGS sequence"/>
</dbReference>
<name>A0AAD9JLB6_9ANNE</name>
<comment type="caution">
    <text evidence="1">The sequence shown here is derived from an EMBL/GenBank/DDBJ whole genome shotgun (WGS) entry which is preliminary data.</text>
</comment>
<accession>A0AAD9JLB6</accession>